<dbReference type="PIRSF" id="PIRSF005925">
    <property type="entry name" value="Dos"/>
    <property type="match status" value="1"/>
</dbReference>
<dbReference type="PROSITE" id="PS50887">
    <property type="entry name" value="GGDEF"/>
    <property type="match status" value="1"/>
</dbReference>
<dbReference type="Pfam" id="PF13426">
    <property type="entry name" value="PAS_9"/>
    <property type="match status" value="2"/>
</dbReference>
<dbReference type="EMBL" id="CP016181">
    <property type="protein sequence ID" value="AWY01043.1"/>
    <property type="molecule type" value="Genomic_DNA"/>
</dbReference>
<dbReference type="InterPro" id="IPR000700">
    <property type="entry name" value="PAS-assoc_C"/>
</dbReference>
<protein>
    <recommendedName>
        <fullName evidence="1">cyclic-guanylate-specific phosphodiesterase</fullName>
        <ecNumber evidence="1">3.1.4.52</ecNumber>
    </recommendedName>
</protein>
<dbReference type="InterPro" id="IPR035965">
    <property type="entry name" value="PAS-like_dom_sf"/>
</dbReference>
<dbReference type="InterPro" id="IPR029787">
    <property type="entry name" value="Nucleotide_cyclase"/>
</dbReference>
<dbReference type="SMART" id="SM00052">
    <property type="entry name" value="EAL"/>
    <property type="match status" value="1"/>
</dbReference>
<dbReference type="PANTHER" id="PTHR44757:SF2">
    <property type="entry name" value="BIOFILM ARCHITECTURE MAINTENANCE PROTEIN MBAA"/>
    <property type="match status" value="1"/>
</dbReference>
<gene>
    <name evidence="7" type="ORF">A8139_14430</name>
</gene>
<proteinExistence type="predicted"/>
<dbReference type="FunFam" id="3.20.20.450:FF:000001">
    <property type="entry name" value="Cyclic di-GMP phosphodiesterase yahA"/>
    <property type="match status" value="1"/>
</dbReference>
<dbReference type="Gene3D" id="3.20.20.450">
    <property type="entry name" value="EAL domain"/>
    <property type="match status" value="1"/>
</dbReference>
<name>A0A2Z4PU53_9GAMM</name>
<dbReference type="PROSITE" id="PS50113">
    <property type="entry name" value="PAC"/>
    <property type="match status" value="1"/>
</dbReference>
<dbReference type="InterPro" id="IPR001610">
    <property type="entry name" value="PAC"/>
</dbReference>
<dbReference type="NCBIfam" id="TIGR00229">
    <property type="entry name" value="sensory_box"/>
    <property type="match status" value="2"/>
</dbReference>
<dbReference type="Gene3D" id="3.30.70.270">
    <property type="match status" value="1"/>
</dbReference>
<dbReference type="Gene3D" id="3.30.450.40">
    <property type="match status" value="1"/>
</dbReference>
<evidence type="ECO:0000259" key="3">
    <source>
        <dbReference type="PROSITE" id="PS50112"/>
    </source>
</evidence>
<dbReference type="CDD" id="cd00130">
    <property type="entry name" value="PAS"/>
    <property type="match status" value="2"/>
</dbReference>
<accession>A0A2Z4PU53</accession>
<dbReference type="SMART" id="SM00267">
    <property type="entry name" value="GGDEF"/>
    <property type="match status" value="1"/>
</dbReference>
<dbReference type="InterPro" id="IPR035919">
    <property type="entry name" value="EAL_sf"/>
</dbReference>
<dbReference type="PANTHER" id="PTHR44757">
    <property type="entry name" value="DIGUANYLATE CYCLASE DGCP"/>
    <property type="match status" value="1"/>
</dbReference>
<evidence type="ECO:0000313" key="7">
    <source>
        <dbReference type="EMBL" id="AWY01043.1"/>
    </source>
</evidence>
<dbReference type="EC" id="3.1.4.52" evidence="1"/>
<keyword evidence="2" id="KW-0973">c-di-GMP</keyword>
<evidence type="ECO:0000256" key="1">
    <source>
        <dbReference type="ARBA" id="ARBA00012282"/>
    </source>
</evidence>
<dbReference type="SUPFAM" id="SSF55073">
    <property type="entry name" value="Nucleotide cyclase"/>
    <property type="match status" value="1"/>
</dbReference>
<dbReference type="Pfam" id="PF00563">
    <property type="entry name" value="EAL"/>
    <property type="match status" value="1"/>
</dbReference>
<sequence length="855" mass="96173">MAARKLLSDMFVETLEQAMDSVVVIGINNEIIFYNHASEILWGYKKEDVIGKNVKILIPNHIKPSHDQYINANRISGINKIVGTNRDVEIPCKDGSTKWGSMSISKVIIDGNNLYTAFIKDVTATVIERKRIEMLSLVTDNTDNAILISDNSWNVIYKNKGFTNLFGYKSKEVLGCNPTSILAPHYTKRQINNIRNTLINGVAIKIDELLQTKNGQKLWCSIVINPVFNENGTLINIVSMFSEITKTKIHEVLQSKILGSIARDEPLEVIIESACHEVSQIIDNITLAVLQVDDNNCLQLLSSSNLPSKYKKLLNSIRIGKKIYPSLTAAYHRPHESVTDIENDLLLNDGHEQFLPFGYKGFWSFPIKGSHGELIGVIAFYKMENQPPSLLNHQLIRALAPLCSLAIERDRQQKNIRHLAYYDSLTQLPNRSMLHAEAEQMLREVIQSKENLAVLFIDLDYFKKVNDSFGHPAGDKLLIEVAARLKQKCMNMDICGRLSGDEFLLVIVGKKINELNNFIEDLRFSISQPLDIDGSKVTPSASIGVSIFPEDGHDIGTLIHRADMAMYQAKIAGKGRFSFFSHELDKLALERQELEMALEKAILNNELELHYQPQIQMETGKLNGVEALARWNHPKFGPVSPSKFIPLAEECGLIGNLSRWVLSTACKQMSIWRSKKIAIPTVSVNLSPLNFHNFDLCNLIMSELANNHLKASDLIIEITESTLMDTNPGTIKVLHDIHSKGVGFSIDDFGTGYSSLSYLRKMPIRELKLDRSFVVELEIDDVSQALSRAVLQIGKSLKLDVVAEGIETKEQFDILKIQGYQVAQGFLFSKPLNAMEIEIWLKNTKEYTIKSSYSS</sequence>
<evidence type="ECO:0000259" key="6">
    <source>
        <dbReference type="PROSITE" id="PS50887"/>
    </source>
</evidence>
<dbReference type="AlphaFoldDB" id="A0A2Z4PU53"/>
<feature type="domain" description="PAC" evidence="4">
    <location>
        <begin position="204"/>
        <end position="256"/>
    </location>
</feature>
<evidence type="ECO:0000259" key="4">
    <source>
        <dbReference type="PROSITE" id="PS50113"/>
    </source>
</evidence>
<dbReference type="Pfam" id="PF00990">
    <property type="entry name" value="GGDEF"/>
    <property type="match status" value="1"/>
</dbReference>
<evidence type="ECO:0000313" key="8">
    <source>
        <dbReference type="Proteomes" id="UP000249898"/>
    </source>
</evidence>
<feature type="domain" description="GGDEF" evidence="6">
    <location>
        <begin position="450"/>
        <end position="582"/>
    </location>
</feature>
<dbReference type="Gene3D" id="3.30.450.20">
    <property type="entry name" value="PAS domain"/>
    <property type="match status" value="2"/>
</dbReference>
<dbReference type="InterPro" id="IPR052155">
    <property type="entry name" value="Biofilm_reg_signaling"/>
</dbReference>
<organism evidence="7 8">
    <name type="scientific">Marinomonas primoryensis</name>
    <dbReference type="NCBI Taxonomy" id="178399"/>
    <lineage>
        <taxon>Bacteria</taxon>
        <taxon>Pseudomonadati</taxon>
        <taxon>Pseudomonadota</taxon>
        <taxon>Gammaproteobacteria</taxon>
        <taxon>Oceanospirillales</taxon>
        <taxon>Oceanospirillaceae</taxon>
        <taxon>Marinomonas</taxon>
    </lineage>
</organism>
<dbReference type="InterPro" id="IPR043128">
    <property type="entry name" value="Rev_trsase/Diguanyl_cyclase"/>
</dbReference>
<dbReference type="SMART" id="SM00086">
    <property type="entry name" value="PAC"/>
    <property type="match status" value="2"/>
</dbReference>
<feature type="domain" description="EAL" evidence="5">
    <location>
        <begin position="591"/>
        <end position="845"/>
    </location>
</feature>
<dbReference type="RefSeq" id="WP_112139224.1">
    <property type="nucleotide sequence ID" value="NZ_CP016181.1"/>
</dbReference>
<dbReference type="InterPro" id="IPR001633">
    <property type="entry name" value="EAL_dom"/>
</dbReference>
<dbReference type="SMART" id="SM00065">
    <property type="entry name" value="GAF"/>
    <property type="match status" value="1"/>
</dbReference>
<feature type="domain" description="PAS" evidence="3">
    <location>
        <begin position="131"/>
        <end position="201"/>
    </location>
</feature>
<dbReference type="SUPFAM" id="SSF141868">
    <property type="entry name" value="EAL domain-like"/>
    <property type="match status" value="1"/>
</dbReference>
<dbReference type="InterPro" id="IPR029016">
    <property type="entry name" value="GAF-like_dom_sf"/>
</dbReference>
<dbReference type="InterPro" id="IPR000160">
    <property type="entry name" value="GGDEF_dom"/>
</dbReference>
<reference evidence="7 8" key="1">
    <citation type="submission" date="2016-06" db="EMBL/GenBank/DDBJ databases">
        <title>The sequenced genome of the ice-adhering bacterium Marinomonas primoryensis, from Antarctica.</title>
        <authorList>
            <person name="Graham L."/>
            <person name="Vance T.D.R."/>
            <person name="Davies P.L."/>
        </authorList>
    </citation>
    <scope>NUCLEOTIDE SEQUENCE [LARGE SCALE GENOMIC DNA]</scope>
    <source>
        <strain evidence="7 8">AceL</strain>
    </source>
</reference>
<evidence type="ECO:0000259" key="5">
    <source>
        <dbReference type="PROSITE" id="PS50883"/>
    </source>
</evidence>
<dbReference type="SMART" id="SM00091">
    <property type="entry name" value="PAS"/>
    <property type="match status" value="2"/>
</dbReference>
<dbReference type="SUPFAM" id="SSF55781">
    <property type="entry name" value="GAF domain-like"/>
    <property type="match status" value="1"/>
</dbReference>
<dbReference type="InterPro" id="IPR000014">
    <property type="entry name" value="PAS"/>
</dbReference>
<dbReference type="NCBIfam" id="TIGR00254">
    <property type="entry name" value="GGDEF"/>
    <property type="match status" value="1"/>
</dbReference>
<dbReference type="Proteomes" id="UP000249898">
    <property type="component" value="Chromosome"/>
</dbReference>
<evidence type="ECO:0000256" key="2">
    <source>
        <dbReference type="ARBA" id="ARBA00022636"/>
    </source>
</evidence>
<dbReference type="CDD" id="cd01948">
    <property type="entry name" value="EAL"/>
    <property type="match status" value="1"/>
</dbReference>
<dbReference type="PROSITE" id="PS50112">
    <property type="entry name" value="PAS"/>
    <property type="match status" value="2"/>
</dbReference>
<dbReference type="GO" id="GO:0071111">
    <property type="term" value="F:cyclic-guanylate-specific phosphodiesterase activity"/>
    <property type="evidence" value="ECO:0007669"/>
    <property type="project" value="UniProtKB-EC"/>
</dbReference>
<feature type="domain" description="PAS" evidence="3">
    <location>
        <begin position="7"/>
        <end position="85"/>
    </location>
</feature>
<dbReference type="PROSITE" id="PS50883">
    <property type="entry name" value="EAL"/>
    <property type="match status" value="1"/>
</dbReference>
<dbReference type="InterPro" id="IPR003018">
    <property type="entry name" value="GAF"/>
</dbReference>
<dbReference type="SUPFAM" id="SSF55785">
    <property type="entry name" value="PYP-like sensor domain (PAS domain)"/>
    <property type="match status" value="2"/>
</dbReference>
<dbReference type="CDD" id="cd01949">
    <property type="entry name" value="GGDEF"/>
    <property type="match status" value="1"/>
</dbReference>
<dbReference type="OrthoDB" id="9804951at2"/>
<dbReference type="InterPro" id="IPR012226">
    <property type="entry name" value="Diguanyl_cyclase/Pdiesterase"/>
</dbReference>